<gene>
    <name evidence="2" type="ORF">PTRG_05816</name>
</gene>
<feature type="region of interest" description="Disordered" evidence="1">
    <location>
        <begin position="76"/>
        <end position="110"/>
    </location>
</feature>
<reference evidence="3" key="1">
    <citation type="journal article" date="2013" name="G3 (Bethesda)">
        <title>Comparative genomics of a plant-pathogenic fungus, Pyrenophora tritici-repentis, reveals transduplication and the impact of repeat elements on pathogenicity and population divergence.</title>
        <authorList>
            <person name="Manning V.A."/>
            <person name="Pandelova I."/>
            <person name="Dhillon B."/>
            <person name="Wilhelm L.J."/>
            <person name="Goodwin S.B."/>
            <person name="Berlin A.M."/>
            <person name="Figueroa M."/>
            <person name="Freitag M."/>
            <person name="Hane J.K."/>
            <person name="Henrissat B."/>
            <person name="Holman W.H."/>
            <person name="Kodira C.D."/>
            <person name="Martin J."/>
            <person name="Oliver R.P."/>
            <person name="Robbertse B."/>
            <person name="Schackwitz W."/>
            <person name="Schwartz D.C."/>
            <person name="Spatafora J.W."/>
            <person name="Turgeon B.G."/>
            <person name="Yandava C."/>
            <person name="Young S."/>
            <person name="Zhou S."/>
            <person name="Zeng Q."/>
            <person name="Grigoriev I.V."/>
            <person name="Ma L.-J."/>
            <person name="Ciuffetti L.M."/>
        </authorList>
    </citation>
    <scope>NUCLEOTIDE SEQUENCE [LARGE SCALE GENOMIC DNA]</scope>
    <source>
        <strain evidence="3">Pt-1C-BFP</strain>
    </source>
</reference>
<dbReference type="AlphaFoldDB" id="B2W7M8"/>
<accession>B2W7M8</accession>
<sequence>MDLRSEGHAQVAVSMSLLVGPLAHYRFYPRYETQVEILGPPYRPLKKHTRKATMKLREDKKSHPLKIRSTSPIRDVGETGIYFRPQPTLSKPRTWLPAEKPHKSPVASTS</sequence>
<evidence type="ECO:0000313" key="3">
    <source>
        <dbReference type="Proteomes" id="UP000001471"/>
    </source>
</evidence>
<name>B2W7M8_PYRTR</name>
<dbReference type="InParanoid" id="B2W7M8"/>
<evidence type="ECO:0000313" key="2">
    <source>
        <dbReference type="EMBL" id="EDU48736.1"/>
    </source>
</evidence>
<evidence type="ECO:0000256" key="1">
    <source>
        <dbReference type="SAM" id="MobiDB-lite"/>
    </source>
</evidence>
<protein>
    <submittedName>
        <fullName evidence="2">Uncharacterized protein</fullName>
    </submittedName>
</protein>
<organism evidence="2 3">
    <name type="scientific">Pyrenophora tritici-repentis (strain Pt-1C-BFP)</name>
    <name type="common">Wheat tan spot fungus</name>
    <name type="synonym">Drechslera tritici-repentis</name>
    <dbReference type="NCBI Taxonomy" id="426418"/>
    <lineage>
        <taxon>Eukaryota</taxon>
        <taxon>Fungi</taxon>
        <taxon>Dikarya</taxon>
        <taxon>Ascomycota</taxon>
        <taxon>Pezizomycotina</taxon>
        <taxon>Dothideomycetes</taxon>
        <taxon>Pleosporomycetidae</taxon>
        <taxon>Pleosporales</taxon>
        <taxon>Pleosporineae</taxon>
        <taxon>Pleosporaceae</taxon>
        <taxon>Pyrenophora</taxon>
    </lineage>
</organism>
<dbReference type="HOGENOM" id="CLU_2172330_0_0_1"/>
<dbReference type="EMBL" id="DS231619">
    <property type="protein sequence ID" value="EDU48736.1"/>
    <property type="molecule type" value="Genomic_DNA"/>
</dbReference>
<proteinExistence type="predicted"/>
<dbReference type="Proteomes" id="UP000001471">
    <property type="component" value="Unassembled WGS sequence"/>
</dbReference>